<dbReference type="SUPFAM" id="SSF143120">
    <property type="entry name" value="YefM-like"/>
    <property type="match status" value="1"/>
</dbReference>
<comment type="similarity">
    <text evidence="1 2">Belongs to the phD/YefM antitoxin family.</text>
</comment>
<dbReference type="InterPro" id="IPR036165">
    <property type="entry name" value="YefM-like_sf"/>
</dbReference>
<sequence>MERVLVSSVASISELKKNPTKLINGAHGHPVAILNHNSPAAYLVPAETFKKIMALLEEQGDDLLLASIVKNRLSKKFTPIEVSLDDL</sequence>
<reference evidence="4 6" key="2">
    <citation type="submission" date="2018-12" db="EMBL/GenBank/DDBJ databases">
        <authorList>
            <consortium name="Pathogen Informatics"/>
        </authorList>
    </citation>
    <scope>NUCLEOTIDE SEQUENCE [LARGE SCALE GENOMIC DNA]</scope>
    <source>
        <strain evidence="4 6">NCTC12735</strain>
        <plasmid evidence="6">24</plasmid>
    </source>
</reference>
<evidence type="ECO:0000313" key="3">
    <source>
        <dbReference type="EMBL" id="KTC65690.1"/>
    </source>
</evidence>
<dbReference type="EMBL" id="LNKA01000001">
    <property type="protein sequence ID" value="KTC65690.1"/>
    <property type="molecule type" value="Genomic_DNA"/>
</dbReference>
<dbReference type="NCBIfam" id="TIGR01552">
    <property type="entry name" value="phd_fam"/>
    <property type="match status" value="1"/>
</dbReference>
<proteinExistence type="inferred from homology"/>
<evidence type="ECO:0000313" key="5">
    <source>
        <dbReference type="Proteomes" id="UP000054859"/>
    </source>
</evidence>
<dbReference type="PATRIC" id="fig|45056.6.peg.355"/>
<gene>
    <name evidence="3" type="primary">yafN</name>
    <name evidence="4" type="synonym">StbD</name>
    <name evidence="3" type="ORF">Lade_0348</name>
    <name evidence="4" type="ORF">NCTC12735_01617</name>
</gene>
<dbReference type="PANTHER" id="PTHR33713:SF10">
    <property type="entry name" value="ANTITOXIN YAFN"/>
    <property type="match status" value="1"/>
</dbReference>
<organism evidence="3 5">
    <name type="scientific">Legionella adelaidensis</name>
    <dbReference type="NCBI Taxonomy" id="45056"/>
    <lineage>
        <taxon>Bacteria</taxon>
        <taxon>Pseudomonadati</taxon>
        <taxon>Pseudomonadota</taxon>
        <taxon>Gammaproteobacteria</taxon>
        <taxon>Legionellales</taxon>
        <taxon>Legionellaceae</taxon>
        <taxon>Legionella</taxon>
    </lineage>
</organism>
<dbReference type="InterPro" id="IPR051405">
    <property type="entry name" value="phD/YefM_antitoxin"/>
</dbReference>
<dbReference type="PANTHER" id="PTHR33713">
    <property type="entry name" value="ANTITOXIN YAFN-RELATED"/>
    <property type="match status" value="1"/>
</dbReference>
<reference evidence="3 5" key="1">
    <citation type="submission" date="2015-11" db="EMBL/GenBank/DDBJ databases">
        <title>Identification of large and diverse effector repertoires of 38 Legionella species.</title>
        <authorList>
            <person name="Burstein D."/>
            <person name="Amaro F."/>
            <person name="Zusman T."/>
            <person name="Lifshitz Z."/>
            <person name="Cohen O."/>
            <person name="Gilbert J.A."/>
            <person name="Pupko T."/>
            <person name="Shuman H.A."/>
            <person name="Segal G."/>
        </authorList>
    </citation>
    <scope>NUCLEOTIDE SEQUENCE [LARGE SCALE GENOMIC DNA]</scope>
    <source>
        <strain evidence="3 5">1762-AUS-E</strain>
    </source>
</reference>
<dbReference type="Proteomes" id="UP000054859">
    <property type="component" value="Unassembled WGS sequence"/>
</dbReference>
<name>A0A0W0R3T3_9GAMM</name>
<dbReference type="OrthoDB" id="5297687at2"/>
<dbReference type="Pfam" id="PF02604">
    <property type="entry name" value="PhdYeFM_antitox"/>
    <property type="match status" value="1"/>
</dbReference>
<dbReference type="EMBL" id="LR134433">
    <property type="protein sequence ID" value="VEH85972.1"/>
    <property type="molecule type" value="Genomic_DNA"/>
</dbReference>
<dbReference type="AlphaFoldDB" id="A0A0W0R3T3"/>
<keyword evidence="5" id="KW-1185">Reference proteome</keyword>
<comment type="function">
    <text evidence="2">Antitoxin component of a type II toxin-antitoxin (TA) system.</text>
</comment>
<geneLocation type="plasmid" evidence="4 6">
    <name>24</name>
</geneLocation>
<keyword evidence="4" id="KW-0614">Plasmid</keyword>
<protein>
    <recommendedName>
        <fullName evidence="2">Antitoxin</fullName>
    </recommendedName>
</protein>
<dbReference type="Proteomes" id="UP000281170">
    <property type="component" value="Plasmid 24"/>
</dbReference>
<accession>A0A0W0R3T3</accession>
<dbReference type="STRING" id="45056.Lade_0348"/>
<dbReference type="RefSeq" id="WP_058461426.1">
    <property type="nucleotide sequence ID" value="NZ_CAAAHS010000006.1"/>
</dbReference>
<evidence type="ECO:0000256" key="2">
    <source>
        <dbReference type="RuleBase" id="RU362080"/>
    </source>
</evidence>
<evidence type="ECO:0000256" key="1">
    <source>
        <dbReference type="ARBA" id="ARBA00009981"/>
    </source>
</evidence>
<evidence type="ECO:0000313" key="6">
    <source>
        <dbReference type="Proteomes" id="UP000281170"/>
    </source>
</evidence>
<evidence type="ECO:0000313" key="4">
    <source>
        <dbReference type="EMBL" id="VEH85972.1"/>
    </source>
</evidence>
<dbReference type="InterPro" id="IPR006442">
    <property type="entry name" value="Antitoxin_Phd/YefM"/>
</dbReference>
<dbReference type="KEGG" id="ladl:NCTC12735_01617"/>